<dbReference type="Proteomes" id="UP001246858">
    <property type="component" value="Unassembled WGS sequence"/>
</dbReference>
<reference evidence="1" key="1">
    <citation type="submission" date="2023-07" db="EMBL/GenBank/DDBJ databases">
        <title>Sorghum-associated microbial communities from plants grown in Nebraska, USA.</title>
        <authorList>
            <person name="Schachtman D."/>
        </authorList>
    </citation>
    <scope>NUCLEOTIDE SEQUENCE</scope>
    <source>
        <strain evidence="1">2697</strain>
    </source>
</reference>
<comment type="caution">
    <text evidence="1">The sequence shown here is derived from an EMBL/GenBank/DDBJ whole genome shotgun (WGS) entry which is preliminary data.</text>
</comment>
<accession>A0ACC6KT28</accession>
<protein>
    <submittedName>
        <fullName evidence="1">Uncharacterized protein</fullName>
    </submittedName>
</protein>
<keyword evidence="2" id="KW-1185">Reference proteome</keyword>
<gene>
    <name evidence="1" type="ORF">J2X78_000839</name>
</gene>
<organism evidence="1 2">
    <name type="scientific">Pedobacter africanus</name>
    <dbReference type="NCBI Taxonomy" id="151894"/>
    <lineage>
        <taxon>Bacteria</taxon>
        <taxon>Pseudomonadati</taxon>
        <taxon>Bacteroidota</taxon>
        <taxon>Sphingobacteriia</taxon>
        <taxon>Sphingobacteriales</taxon>
        <taxon>Sphingobacteriaceae</taxon>
        <taxon>Pedobacter</taxon>
    </lineage>
</organism>
<name>A0ACC6KT28_9SPHI</name>
<sequence>MNSFSFNYVIIRIKMCLRFSTLCLIFFTLNLQAQHSATLKILSRAVSKDMPHLHGSVYTDNNTLNLRSGNFISTDNGESWENSPMTPDFSLELPFGFRRDLMVSILDNRRHRMIAFLNALDLENLNPGIREPPVAQKSYYLRYRVSDDEGKTWKFDKPIIQQGDFTAKNPFPGVSIGKNAIYIGDRGSRPIITRNGKILLPAQTTISGSDGELFNPGNGHTYTDAVVLIGSWVKDNSIAWEMSAHITGDPKRSTRGMIEPTLMELDNGHLVMVMRGSNEQKGSKNYTLPGYKWLSVSKNEGRHWSKPEPLRFEDGKELYSPSSMSTLFKHSNGRCFWIGNMTKENNEGNLPRWPLVCIELDTKNLRLKESTLLVLDTWQEEDKLKGRLDISHFSVTEDRKTKEMIITYPRSYHAYKLQEWITMHIKVD</sequence>
<evidence type="ECO:0000313" key="1">
    <source>
        <dbReference type="EMBL" id="MDR6782287.1"/>
    </source>
</evidence>
<evidence type="ECO:0000313" key="2">
    <source>
        <dbReference type="Proteomes" id="UP001246858"/>
    </source>
</evidence>
<dbReference type="EMBL" id="JAVDTF010000001">
    <property type="protein sequence ID" value="MDR6782287.1"/>
    <property type="molecule type" value="Genomic_DNA"/>
</dbReference>
<proteinExistence type="predicted"/>